<evidence type="ECO:0000256" key="1">
    <source>
        <dbReference type="SAM" id="MobiDB-lite"/>
    </source>
</evidence>
<reference evidence="2 3" key="1">
    <citation type="submission" date="2018-04" db="EMBL/GenBank/DDBJ databases">
        <title>The genome of golden apple snail Pomacea canaliculata provides insight into stress tolerance and invasive adaptation.</title>
        <authorList>
            <person name="Liu C."/>
            <person name="Liu B."/>
            <person name="Ren Y."/>
            <person name="Zhang Y."/>
            <person name="Wang H."/>
            <person name="Li S."/>
            <person name="Jiang F."/>
            <person name="Yin L."/>
            <person name="Zhang G."/>
            <person name="Qian W."/>
            <person name="Fan W."/>
        </authorList>
    </citation>
    <scope>NUCLEOTIDE SEQUENCE [LARGE SCALE GENOMIC DNA]</scope>
    <source>
        <strain evidence="2">SZHN2017</strain>
        <tissue evidence="2">Muscle</tissue>
    </source>
</reference>
<feature type="compositionally biased region" description="Low complexity" evidence="1">
    <location>
        <begin position="32"/>
        <end position="51"/>
    </location>
</feature>
<dbReference type="AlphaFoldDB" id="A0A2T7NUB7"/>
<keyword evidence="3" id="KW-1185">Reference proteome</keyword>
<dbReference type="Proteomes" id="UP000245119">
    <property type="component" value="Linkage Group LG9"/>
</dbReference>
<name>A0A2T7NUB7_POMCA</name>
<dbReference type="EMBL" id="PZQS01000009">
    <property type="protein sequence ID" value="PVD24753.1"/>
    <property type="molecule type" value="Genomic_DNA"/>
</dbReference>
<accession>A0A2T7NUB7</accession>
<evidence type="ECO:0000313" key="2">
    <source>
        <dbReference type="EMBL" id="PVD24753.1"/>
    </source>
</evidence>
<sequence length="122" mass="13420">MFKAIQRGTVEEANKRYRLRAQLNQVPEQHSSSESIIVLSSSDSTSHPSSSRLLQTSEHEASGGNIRLESEEQPAEVDEANGGRPHSPSGKKKATHRLVVDKALTKIHISIARKIEMHDSVA</sequence>
<evidence type="ECO:0000313" key="3">
    <source>
        <dbReference type="Proteomes" id="UP000245119"/>
    </source>
</evidence>
<comment type="caution">
    <text evidence="2">The sequence shown here is derived from an EMBL/GenBank/DDBJ whole genome shotgun (WGS) entry which is preliminary data.</text>
</comment>
<organism evidence="2 3">
    <name type="scientific">Pomacea canaliculata</name>
    <name type="common">Golden apple snail</name>
    <dbReference type="NCBI Taxonomy" id="400727"/>
    <lineage>
        <taxon>Eukaryota</taxon>
        <taxon>Metazoa</taxon>
        <taxon>Spiralia</taxon>
        <taxon>Lophotrochozoa</taxon>
        <taxon>Mollusca</taxon>
        <taxon>Gastropoda</taxon>
        <taxon>Caenogastropoda</taxon>
        <taxon>Architaenioglossa</taxon>
        <taxon>Ampullarioidea</taxon>
        <taxon>Ampullariidae</taxon>
        <taxon>Pomacea</taxon>
    </lineage>
</organism>
<proteinExistence type="predicted"/>
<gene>
    <name evidence="2" type="ORF">C0Q70_15238</name>
</gene>
<feature type="region of interest" description="Disordered" evidence="1">
    <location>
        <begin position="24"/>
        <end position="96"/>
    </location>
</feature>
<protein>
    <submittedName>
        <fullName evidence="2">Uncharacterized protein</fullName>
    </submittedName>
</protein>